<proteinExistence type="predicted"/>
<sequence>MEDSSPSKARPSAEPPDPIQQSYPDWKSQSPPEGVDSPPWEMQLKRYQNGNPNTKPKPNPNPIPNCEPNTRPKPDPIAGVTPDKYTLQNQLHPALQLAKDPNSNTTPSKGAPSTPHYRAMLPWAIMKPLALIEANRNRNLNGEVSNQFKYALGY</sequence>
<dbReference type="Proteomes" id="UP000287033">
    <property type="component" value="Unassembled WGS sequence"/>
</dbReference>
<evidence type="ECO:0000313" key="2">
    <source>
        <dbReference type="EMBL" id="GCC16987.1"/>
    </source>
</evidence>
<feature type="compositionally biased region" description="Polar residues" evidence="1">
    <location>
        <begin position="19"/>
        <end position="31"/>
    </location>
</feature>
<organism evidence="2 3">
    <name type="scientific">Chiloscyllium punctatum</name>
    <name type="common">Brownbanded bambooshark</name>
    <name type="synonym">Hemiscyllium punctatum</name>
    <dbReference type="NCBI Taxonomy" id="137246"/>
    <lineage>
        <taxon>Eukaryota</taxon>
        <taxon>Metazoa</taxon>
        <taxon>Chordata</taxon>
        <taxon>Craniata</taxon>
        <taxon>Vertebrata</taxon>
        <taxon>Chondrichthyes</taxon>
        <taxon>Elasmobranchii</taxon>
        <taxon>Galeomorphii</taxon>
        <taxon>Galeoidea</taxon>
        <taxon>Orectolobiformes</taxon>
        <taxon>Hemiscylliidae</taxon>
        <taxon>Chiloscyllium</taxon>
    </lineage>
</organism>
<dbReference type="AlphaFoldDB" id="A0A401RFS7"/>
<reference evidence="2 3" key="1">
    <citation type="journal article" date="2018" name="Nat. Ecol. Evol.">
        <title>Shark genomes provide insights into elasmobranch evolution and the origin of vertebrates.</title>
        <authorList>
            <person name="Hara Y"/>
            <person name="Yamaguchi K"/>
            <person name="Onimaru K"/>
            <person name="Kadota M"/>
            <person name="Koyanagi M"/>
            <person name="Keeley SD"/>
            <person name="Tatsumi K"/>
            <person name="Tanaka K"/>
            <person name="Motone F"/>
            <person name="Kageyama Y"/>
            <person name="Nozu R"/>
            <person name="Adachi N"/>
            <person name="Nishimura O"/>
            <person name="Nakagawa R"/>
            <person name="Tanegashima C"/>
            <person name="Kiyatake I"/>
            <person name="Matsumoto R"/>
            <person name="Murakumo K"/>
            <person name="Nishida K"/>
            <person name="Terakita A"/>
            <person name="Kuratani S"/>
            <person name="Sato K"/>
            <person name="Hyodo S Kuraku.S."/>
        </authorList>
    </citation>
    <scope>NUCLEOTIDE SEQUENCE [LARGE SCALE GENOMIC DNA]</scope>
</reference>
<evidence type="ECO:0000313" key="3">
    <source>
        <dbReference type="Proteomes" id="UP000287033"/>
    </source>
</evidence>
<protein>
    <submittedName>
        <fullName evidence="2">Uncharacterized protein</fullName>
    </submittedName>
</protein>
<dbReference type="EMBL" id="BEZZ01002612">
    <property type="protein sequence ID" value="GCC16987.1"/>
    <property type="molecule type" value="Genomic_DNA"/>
</dbReference>
<feature type="compositionally biased region" description="Pro residues" evidence="1">
    <location>
        <begin position="55"/>
        <end position="65"/>
    </location>
</feature>
<gene>
    <name evidence="2" type="ORF">chiPu_0020457</name>
</gene>
<accession>A0A401RFS7</accession>
<name>A0A401RFS7_CHIPU</name>
<keyword evidence="3" id="KW-1185">Reference proteome</keyword>
<comment type="caution">
    <text evidence="2">The sequence shown here is derived from an EMBL/GenBank/DDBJ whole genome shotgun (WGS) entry which is preliminary data.</text>
</comment>
<feature type="region of interest" description="Disordered" evidence="1">
    <location>
        <begin position="1"/>
        <end position="115"/>
    </location>
</feature>
<evidence type="ECO:0000256" key="1">
    <source>
        <dbReference type="SAM" id="MobiDB-lite"/>
    </source>
</evidence>